<comment type="similarity">
    <text evidence="3">Belongs to the helicase family. RecQ subfamily.</text>
</comment>
<keyword evidence="11" id="KW-0238">DNA-binding</keyword>
<dbReference type="EMBL" id="CP133594">
    <property type="protein sequence ID" value="WMW21434.1"/>
    <property type="molecule type" value="Genomic_DNA"/>
</dbReference>
<keyword evidence="6" id="KW-0227">DNA damage</keyword>
<evidence type="ECO:0000313" key="22">
    <source>
        <dbReference type="Proteomes" id="UP001183006"/>
    </source>
</evidence>
<evidence type="ECO:0000256" key="4">
    <source>
        <dbReference type="ARBA" id="ARBA00022723"/>
    </source>
</evidence>
<protein>
    <recommendedName>
        <fullName evidence="16">DNA 3'-5' helicase</fullName>
        <ecNumber evidence="16">5.6.2.4</ecNumber>
    </recommendedName>
</protein>
<dbReference type="Gene3D" id="1.10.150.80">
    <property type="entry name" value="HRDC domain"/>
    <property type="match status" value="1"/>
</dbReference>
<dbReference type="GO" id="GO:0043138">
    <property type="term" value="F:3'-5' DNA helicase activity"/>
    <property type="evidence" value="ECO:0007669"/>
    <property type="project" value="UniProtKB-EC"/>
</dbReference>
<dbReference type="SUPFAM" id="SSF46785">
    <property type="entry name" value="Winged helix' DNA-binding domain"/>
    <property type="match status" value="1"/>
</dbReference>
<evidence type="ECO:0000259" key="19">
    <source>
        <dbReference type="PROSITE" id="PS51192"/>
    </source>
</evidence>
<dbReference type="GO" id="GO:0005737">
    <property type="term" value="C:cytoplasm"/>
    <property type="evidence" value="ECO:0007669"/>
    <property type="project" value="TreeGrafter"/>
</dbReference>
<keyword evidence="5" id="KW-0547">Nucleotide-binding</keyword>
<organism evidence="21 22">
    <name type="scientific">Methanolobus mangrovi</name>
    <dbReference type="NCBI Taxonomy" id="3072977"/>
    <lineage>
        <taxon>Archaea</taxon>
        <taxon>Methanobacteriati</taxon>
        <taxon>Methanobacteriota</taxon>
        <taxon>Stenosarchaea group</taxon>
        <taxon>Methanomicrobia</taxon>
        <taxon>Methanosarcinales</taxon>
        <taxon>Methanosarcinaceae</taxon>
        <taxon>Methanolobus</taxon>
    </lineage>
</organism>
<keyword evidence="22" id="KW-1185">Reference proteome</keyword>
<dbReference type="GO" id="GO:0003677">
    <property type="term" value="F:DNA binding"/>
    <property type="evidence" value="ECO:0007669"/>
    <property type="project" value="UniProtKB-KW"/>
</dbReference>
<evidence type="ECO:0000256" key="10">
    <source>
        <dbReference type="ARBA" id="ARBA00022840"/>
    </source>
</evidence>
<gene>
    <name evidence="21" type="primary">recQ</name>
    <name evidence="21" type="ORF">RE476_08450</name>
</gene>
<keyword evidence="13" id="KW-0234">DNA repair</keyword>
<dbReference type="SMART" id="SM00341">
    <property type="entry name" value="HRDC"/>
    <property type="match status" value="1"/>
</dbReference>
<dbReference type="NCBIfam" id="TIGR01389">
    <property type="entry name" value="recQ"/>
    <property type="match status" value="1"/>
</dbReference>
<evidence type="ECO:0000256" key="12">
    <source>
        <dbReference type="ARBA" id="ARBA00023172"/>
    </source>
</evidence>
<accession>A0AA51UDW9</accession>
<keyword evidence="9" id="KW-0862">Zinc</keyword>
<sequence>MHKTLRKYFGYSDFRPLQEDIINDVLNDRDTFVLMPTGGGKSLCYQIPALLKDGITVVVSPLISLMKDQVDSLKENGVDAAYLNSTLKPAESRRIYEELKRGEIKILYVAPERLTMSSTITLLKSLNVSLFAIDESHCISEWGHDFRPEYRRLNFLKKKFPEVPIVALTATATPKVREDTINQLGIKHGKTYIASFDRANLFYRVRAKKDTYDNLLQYLRKKRGESGIIYCQSRKTVDSLTNKLKKDGFNALPYHAGLKDTQRAKNQEMFIKDRVDIIVATIAFGMGIDKPNVRFVIHYDLPKNLESYYQETGRGGRDGLECECVLFFSHGDRYKIEYFIKQKDKKEERDIALKQLSEMVDYCESNICRRKVLLRYFGEETQEDNCGKCDVCLQPRIEVDGTNDAKLLINCIKELDQRFGMNHVIDVLTGSRAKKITDKKHHLLKHFGQGDMYTKATWLDMTRDMVRQDVIKVEGARYPLLKLNSKSEEVLSGKRMVTFTRSEDDECQADYEPVEFVPEKMERAERPASASHRKVSNDPDGELFDKLKELRVLLAQMQDVPPYIVFADTSLRQMASRKPRTSEELLKITGVGEYKLKKYGDRFLKEIERHCEELEENEKAPVKKKLPEPGIQKKTASRATPPSTPKPKLEKEMLLRTMDALQDELVKMIKDKLGGVFSDEEIRMAYQSLIRDDSTK</sequence>
<dbReference type="InterPro" id="IPR004589">
    <property type="entry name" value="DNA_helicase_ATP-dep_RecQ"/>
</dbReference>
<dbReference type="AlphaFoldDB" id="A0AA51UDW9"/>
<dbReference type="SMART" id="SM00487">
    <property type="entry name" value="DEXDc"/>
    <property type="match status" value="1"/>
</dbReference>
<evidence type="ECO:0000256" key="15">
    <source>
        <dbReference type="ARBA" id="ARBA00034617"/>
    </source>
</evidence>
<evidence type="ECO:0000256" key="11">
    <source>
        <dbReference type="ARBA" id="ARBA00023125"/>
    </source>
</evidence>
<dbReference type="PANTHER" id="PTHR13710">
    <property type="entry name" value="DNA HELICASE RECQ FAMILY MEMBER"/>
    <property type="match status" value="1"/>
</dbReference>
<dbReference type="InterPro" id="IPR001650">
    <property type="entry name" value="Helicase_C-like"/>
</dbReference>
<dbReference type="InterPro" id="IPR027417">
    <property type="entry name" value="P-loop_NTPase"/>
</dbReference>
<dbReference type="SMART" id="SM00956">
    <property type="entry name" value="RQC"/>
    <property type="match status" value="1"/>
</dbReference>
<keyword evidence="7 21" id="KW-0378">Hydrolase</keyword>
<feature type="domain" description="HRDC" evidence="18">
    <location>
        <begin position="537"/>
        <end position="617"/>
    </location>
</feature>
<dbReference type="CDD" id="cd18794">
    <property type="entry name" value="SF2_C_RecQ"/>
    <property type="match status" value="1"/>
</dbReference>
<evidence type="ECO:0000256" key="6">
    <source>
        <dbReference type="ARBA" id="ARBA00022763"/>
    </source>
</evidence>
<name>A0AA51UDW9_9EURY</name>
<evidence type="ECO:0000256" key="3">
    <source>
        <dbReference type="ARBA" id="ARBA00005446"/>
    </source>
</evidence>
<dbReference type="CDD" id="cd17920">
    <property type="entry name" value="DEXHc_RecQ"/>
    <property type="match status" value="1"/>
</dbReference>
<evidence type="ECO:0000256" key="7">
    <source>
        <dbReference type="ARBA" id="ARBA00022801"/>
    </source>
</evidence>
<proteinExistence type="inferred from homology"/>
<dbReference type="GO" id="GO:0016787">
    <property type="term" value="F:hydrolase activity"/>
    <property type="evidence" value="ECO:0007669"/>
    <property type="project" value="UniProtKB-KW"/>
</dbReference>
<keyword evidence="14" id="KW-0413">Isomerase</keyword>
<evidence type="ECO:0000256" key="17">
    <source>
        <dbReference type="SAM" id="MobiDB-lite"/>
    </source>
</evidence>
<dbReference type="GO" id="GO:0009432">
    <property type="term" value="P:SOS response"/>
    <property type="evidence" value="ECO:0007669"/>
    <property type="project" value="InterPro"/>
</dbReference>
<keyword evidence="8 21" id="KW-0347">Helicase</keyword>
<dbReference type="InterPro" id="IPR010997">
    <property type="entry name" value="HRDC-like_sf"/>
</dbReference>
<comment type="catalytic activity">
    <reaction evidence="15">
        <text>Couples ATP hydrolysis with the unwinding of duplex DNA by translocating in the 3'-5' direction.</text>
        <dbReference type="EC" id="5.6.2.4"/>
    </reaction>
</comment>
<feature type="region of interest" description="Disordered" evidence="17">
    <location>
        <begin position="614"/>
        <end position="652"/>
    </location>
</feature>
<dbReference type="GO" id="GO:0005524">
    <property type="term" value="F:ATP binding"/>
    <property type="evidence" value="ECO:0007669"/>
    <property type="project" value="UniProtKB-KW"/>
</dbReference>
<dbReference type="GO" id="GO:0046872">
    <property type="term" value="F:metal ion binding"/>
    <property type="evidence" value="ECO:0007669"/>
    <property type="project" value="UniProtKB-KW"/>
</dbReference>
<feature type="domain" description="Helicase C-terminal" evidence="20">
    <location>
        <begin position="211"/>
        <end position="357"/>
    </location>
</feature>
<dbReference type="InterPro" id="IPR032284">
    <property type="entry name" value="RecQ_Zn-bd"/>
</dbReference>
<dbReference type="SUPFAM" id="SSF47819">
    <property type="entry name" value="HRDC-like"/>
    <property type="match status" value="1"/>
</dbReference>
<keyword evidence="10" id="KW-0067">ATP-binding</keyword>
<dbReference type="InterPro" id="IPR014001">
    <property type="entry name" value="Helicase_ATP-bd"/>
</dbReference>
<dbReference type="RefSeq" id="WP_309307220.1">
    <property type="nucleotide sequence ID" value="NZ_CP133594.1"/>
</dbReference>
<dbReference type="KEGG" id="mmav:RE476_08450"/>
<dbReference type="FunFam" id="3.40.50.300:FF:000156">
    <property type="entry name" value="ATP-dependent DNA helicase recQ"/>
    <property type="match status" value="1"/>
</dbReference>
<evidence type="ECO:0000259" key="18">
    <source>
        <dbReference type="PROSITE" id="PS50967"/>
    </source>
</evidence>
<dbReference type="GeneID" id="84230165"/>
<dbReference type="InterPro" id="IPR011545">
    <property type="entry name" value="DEAD/DEAH_box_helicase_dom"/>
</dbReference>
<dbReference type="SMART" id="SM00490">
    <property type="entry name" value="HELICc"/>
    <property type="match status" value="1"/>
</dbReference>
<evidence type="ECO:0000256" key="9">
    <source>
        <dbReference type="ARBA" id="ARBA00022833"/>
    </source>
</evidence>
<dbReference type="PANTHER" id="PTHR13710:SF105">
    <property type="entry name" value="ATP-DEPENDENT DNA HELICASE Q1"/>
    <property type="match status" value="1"/>
</dbReference>
<dbReference type="Proteomes" id="UP001183006">
    <property type="component" value="Chromosome"/>
</dbReference>
<dbReference type="InterPro" id="IPR036390">
    <property type="entry name" value="WH_DNA-bd_sf"/>
</dbReference>
<dbReference type="GO" id="GO:0005694">
    <property type="term" value="C:chromosome"/>
    <property type="evidence" value="ECO:0007669"/>
    <property type="project" value="TreeGrafter"/>
</dbReference>
<dbReference type="SUPFAM" id="SSF52540">
    <property type="entry name" value="P-loop containing nucleoside triphosphate hydrolases"/>
    <property type="match status" value="1"/>
</dbReference>
<evidence type="ECO:0000256" key="16">
    <source>
        <dbReference type="ARBA" id="ARBA00034808"/>
    </source>
</evidence>
<comment type="cofactor">
    <cofactor evidence="2">
        <name>Zn(2+)</name>
        <dbReference type="ChEBI" id="CHEBI:29105"/>
    </cofactor>
</comment>
<evidence type="ECO:0000256" key="5">
    <source>
        <dbReference type="ARBA" id="ARBA00022741"/>
    </source>
</evidence>
<keyword evidence="4" id="KW-0479">Metal-binding</keyword>
<dbReference type="NCBIfam" id="TIGR00614">
    <property type="entry name" value="recQ_fam"/>
    <property type="match status" value="1"/>
</dbReference>
<dbReference type="Pfam" id="PF09382">
    <property type="entry name" value="RQC"/>
    <property type="match status" value="1"/>
</dbReference>
<dbReference type="InterPro" id="IPR018982">
    <property type="entry name" value="RQC_domain"/>
</dbReference>
<dbReference type="Pfam" id="PF16124">
    <property type="entry name" value="RecQ_Zn_bind"/>
    <property type="match status" value="1"/>
</dbReference>
<feature type="compositionally biased region" description="Basic and acidic residues" evidence="17">
    <location>
        <begin position="614"/>
        <end position="627"/>
    </location>
</feature>
<dbReference type="EC" id="5.6.2.4" evidence="16"/>
<keyword evidence="12" id="KW-0233">DNA recombination</keyword>
<dbReference type="InterPro" id="IPR036388">
    <property type="entry name" value="WH-like_DNA-bd_sf"/>
</dbReference>
<evidence type="ECO:0000256" key="2">
    <source>
        <dbReference type="ARBA" id="ARBA00001947"/>
    </source>
</evidence>
<evidence type="ECO:0000259" key="20">
    <source>
        <dbReference type="PROSITE" id="PS51194"/>
    </source>
</evidence>
<dbReference type="GO" id="GO:0000724">
    <property type="term" value="P:double-strand break repair via homologous recombination"/>
    <property type="evidence" value="ECO:0007669"/>
    <property type="project" value="TreeGrafter"/>
</dbReference>
<comment type="cofactor">
    <cofactor evidence="1">
        <name>Mg(2+)</name>
        <dbReference type="ChEBI" id="CHEBI:18420"/>
    </cofactor>
</comment>
<dbReference type="Gene3D" id="3.40.50.300">
    <property type="entry name" value="P-loop containing nucleotide triphosphate hydrolases"/>
    <property type="match status" value="2"/>
</dbReference>
<dbReference type="Pfam" id="PF00271">
    <property type="entry name" value="Helicase_C"/>
    <property type="match status" value="1"/>
</dbReference>
<evidence type="ECO:0000256" key="1">
    <source>
        <dbReference type="ARBA" id="ARBA00001946"/>
    </source>
</evidence>
<dbReference type="GO" id="GO:0006260">
    <property type="term" value="P:DNA replication"/>
    <property type="evidence" value="ECO:0007669"/>
    <property type="project" value="InterPro"/>
</dbReference>
<evidence type="ECO:0000256" key="13">
    <source>
        <dbReference type="ARBA" id="ARBA00023204"/>
    </source>
</evidence>
<dbReference type="FunFam" id="3.40.50.300:FF:000296">
    <property type="entry name" value="ATP-dependent DNA helicase RecQ"/>
    <property type="match status" value="1"/>
</dbReference>
<reference evidence="21" key="1">
    <citation type="submission" date="2023-08" db="EMBL/GenBank/DDBJ databases">
        <title>Methanolobus mangrovi sp. nov. and Methanolobus sediminis sp. nov, two novel methylotrophic methanogens isolated from mangrove sediments in China.</title>
        <authorList>
            <person name="Zhou J."/>
        </authorList>
    </citation>
    <scope>NUCLEOTIDE SEQUENCE</scope>
    <source>
        <strain evidence="21">FTZ2</strain>
    </source>
</reference>
<dbReference type="Pfam" id="PF00570">
    <property type="entry name" value="HRDC"/>
    <property type="match status" value="1"/>
</dbReference>
<dbReference type="PROSITE" id="PS50967">
    <property type="entry name" value="HRDC"/>
    <property type="match status" value="1"/>
</dbReference>
<dbReference type="InterPro" id="IPR006293">
    <property type="entry name" value="DNA_helicase_ATP-dep_RecQ_bac"/>
</dbReference>
<dbReference type="PROSITE" id="PS51192">
    <property type="entry name" value="HELICASE_ATP_BIND_1"/>
    <property type="match status" value="1"/>
</dbReference>
<dbReference type="Gene3D" id="1.10.10.10">
    <property type="entry name" value="Winged helix-like DNA-binding domain superfamily/Winged helix DNA-binding domain"/>
    <property type="match status" value="1"/>
</dbReference>
<evidence type="ECO:0000256" key="14">
    <source>
        <dbReference type="ARBA" id="ARBA00023235"/>
    </source>
</evidence>
<evidence type="ECO:0000313" key="21">
    <source>
        <dbReference type="EMBL" id="WMW21434.1"/>
    </source>
</evidence>
<feature type="domain" description="Helicase ATP-binding" evidence="19">
    <location>
        <begin position="22"/>
        <end position="190"/>
    </location>
</feature>
<evidence type="ECO:0000256" key="8">
    <source>
        <dbReference type="ARBA" id="ARBA00022806"/>
    </source>
</evidence>
<dbReference type="InterPro" id="IPR002121">
    <property type="entry name" value="HRDC_dom"/>
</dbReference>
<dbReference type="PROSITE" id="PS51194">
    <property type="entry name" value="HELICASE_CTER"/>
    <property type="match status" value="1"/>
</dbReference>
<dbReference type="Pfam" id="PF00270">
    <property type="entry name" value="DEAD"/>
    <property type="match status" value="1"/>
</dbReference>
<dbReference type="InterPro" id="IPR044876">
    <property type="entry name" value="HRDC_dom_sf"/>
</dbReference>
<dbReference type="GO" id="GO:0009378">
    <property type="term" value="F:four-way junction helicase activity"/>
    <property type="evidence" value="ECO:0007669"/>
    <property type="project" value="TreeGrafter"/>
</dbReference>